<comment type="subcellular location">
    <subcellularLocation>
        <location evidence="1">Membrane</location>
        <topology evidence="1">Multi-pass membrane protein</topology>
    </subcellularLocation>
</comment>
<keyword evidence="7 16" id="KW-1133">Transmembrane helix</keyword>
<name>A0A7X9DKC0_UNCKA</name>
<evidence type="ECO:0000256" key="12">
    <source>
        <dbReference type="ARBA" id="ARBA00041185"/>
    </source>
</evidence>
<comment type="catalytic activity">
    <reaction evidence="15">
        <text>[GlcNAc-(1-&gt;4)-Mur2Ac(oyl-L-Ala-gamma-D-Glu-L-Lys-D-Ala-D-Ala)](n)-di-trans,octa-cis-undecaprenyl diphosphate + beta-D-GlcNAc-(1-&gt;4)-Mur2Ac(oyl-L-Ala-gamma-D-Glu-L-Lys-D-Ala-D-Ala)-di-trans,octa-cis-undecaprenyl diphosphate = [GlcNAc-(1-&gt;4)-Mur2Ac(oyl-L-Ala-gamma-D-Glu-L-Lys-D-Ala-D-Ala)](n+1)-di-trans,octa-cis-undecaprenyl diphosphate + di-trans,octa-cis-undecaprenyl diphosphate + H(+)</text>
        <dbReference type="Rhea" id="RHEA:23708"/>
        <dbReference type="Rhea" id="RHEA-COMP:9602"/>
        <dbReference type="Rhea" id="RHEA-COMP:9603"/>
        <dbReference type="ChEBI" id="CHEBI:15378"/>
        <dbReference type="ChEBI" id="CHEBI:58405"/>
        <dbReference type="ChEBI" id="CHEBI:60033"/>
        <dbReference type="ChEBI" id="CHEBI:78435"/>
        <dbReference type="EC" id="2.4.99.28"/>
    </reaction>
</comment>
<dbReference type="GO" id="GO:0008360">
    <property type="term" value="P:regulation of cell shape"/>
    <property type="evidence" value="ECO:0007669"/>
    <property type="project" value="UniProtKB-KW"/>
</dbReference>
<gene>
    <name evidence="17" type="ORF">GYA27_00585</name>
</gene>
<evidence type="ECO:0000313" key="17">
    <source>
        <dbReference type="EMBL" id="NMB69687.1"/>
    </source>
</evidence>
<feature type="transmembrane region" description="Helical" evidence="16">
    <location>
        <begin position="33"/>
        <end position="52"/>
    </location>
</feature>
<dbReference type="EC" id="2.4.99.28" evidence="14"/>
<feature type="transmembrane region" description="Helical" evidence="16">
    <location>
        <begin position="344"/>
        <end position="364"/>
    </location>
</feature>
<evidence type="ECO:0000256" key="2">
    <source>
        <dbReference type="ARBA" id="ARBA00022676"/>
    </source>
</evidence>
<evidence type="ECO:0000256" key="6">
    <source>
        <dbReference type="ARBA" id="ARBA00022984"/>
    </source>
</evidence>
<keyword evidence="4 16" id="KW-0812">Transmembrane</keyword>
<evidence type="ECO:0000256" key="3">
    <source>
        <dbReference type="ARBA" id="ARBA00022679"/>
    </source>
</evidence>
<dbReference type="PANTHER" id="PTHR30474:SF2">
    <property type="entry name" value="PEPTIDOGLYCAN GLYCOSYLTRANSFERASE FTSW-RELATED"/>
    <property type="match status" value="1"/>
</dbReference>
<reference evidence="17 18" key="1">
    <citation type="journal article" date="2020" name="Biotechnol. Biofuels">
        <title>New insights from the biogas microbiome by comprehensive genome-resolved metagenomics of nearly 1600 species originating from multiple anaerobic digesters.</title>
        <authorList>
            <person name="Campanaro S."/>
            <person name="Treu L."/>
            <person name="Rodriguez-R L.M."/>
            <person name="Kovalovszki A."/>
            <person name="Ziels R.M."/>
            <person name="Maus I."/>
            <person name="Zhu X."/>
            <person name="Kougias P.G."/>
            <person name="Basile A."/>
            <person name="Luo G."/>
            <person name="Schluter A."/>
            <person name="Konstantinidis K.T."/>
            <person name="Angelidaki I."/>
        </authorList>
    </citation>
    <scope>NUCLEOTIDE SEQUENCE [LARGE SCALE GENOMIC DNA]</scope>
    <source>
        <strain evidence="17">AS27yjCOA_165</strain>
    </source>
</reference>
<keyword evidence="5" id="KW-0133">Cell shape</keyword>
<comment type="caution">
    <text evidence="17">The sequence shown here is derived from an EMBL/GenBank/DDBJ whole genome shotgun (WGS) entry which is preliminary data.</text>
</comment>
<evidence type="ECO:0000256" key="5">
    <source>
        <dbReference type="ARBA" id="ARBA00022960"/>
    </source>
</evidence>
<dbReference type="GO" id="GO:0032153">
    <property type="term" value="C:cell division site"/>
    <property type="evidence" value="ECO:0007669"/>
    <property type="project" value="TreeGrafter"/>
</dbReference>
<evidence type="ECO:0000256" key="1">
    <source>
        <dbReference type="ARBA" id="ARBA00004141"/>
    </source>
</evidence>
<accession>A0A7X9DKC0</accession>
<keyword evidence="2" id="KW-0328">Glycosyltransferase</keyword>
<dbReference type="GO" id="GO:0015648">
    <property type="term" value="F:lipid-linked peptidoglycan transporter activity"/>
    <property type="evidence" value="ECO:0007669"/>
    <property type="project" value="TreeGrafter"/>
</dbReference>
<evidence type="ECO:0000256" key="13">
    <source>
        <dbReference type="ARBA" id="ARBA00041418"/>
    </source>
</evidence>
<evidence type="ECO:0000256" key="8">
    <source>
        <dbReference type="ARBA" id="ARBA00023136"/>
    </source>
</evidence>
<dbReference type="GO" id="GO:0009252">
    <property type="term" value="P:peptidoglycan biosynthetic process"/>
    <property type="evidence" value="ECO:0007669"/>
    <property type="project" value="UniProtKB-KW"/>
</dbReference>
<feature type="transmembrane region" description="Helical" evidence="16">
    <location>
        <begin position="97"/>
        <end position="116"/>
    </location>
</feature>
<proteinExistence type="inferred from homology"/>
<evidence type="ECO:0000256" key="16">
    <source>
        <dbReference type="SAM" id="Phobius"/>
    </source>
</evidence>
<evidence type="ECO:0000256" key="10">
    <source>
        <dbReference type="ARBA" id="ARBA00033270"/>
    </source>
</evidence>
<evidence type="ECO:0000256" key="14">
    <source>
        <dbReference type="ARBA" id="ARBA00044770"/>
    </source>
</evidence>
<sequence>MLPNSAKPKRNRKVSRKGDYFVFSNFKTGDKGLLMVVAGLLIAGLVVIYSSTVVHSQNVFNDPYRFVVLQLGWIIISLFGFFFFYNFNYDHVRRLSYVFMGLTVFFLFILSISGILPCDMSNVFMPCINEANRWFILNPSPLPQLPIIGELGFQPSEFAKLSLILFLSANIPILIKSRKTPFVFYIIATGLVSLLVLLQPNMSTAVTLFLIGSTIYFCSGASLKPAFLMVPLGLVLAIVFILTSPYRRERLMTFVQGYGTGDDLSSGYQIKQVSIALGNGGLLGVGFGQSKQKYYLPEVSSDSIFAIIGEEFGFIGSIAFLSAYIFLLYRGFKIALEQDDDARRLLCVGVTTWLGVQLLIHVSANSSLIPYTGVPIPLVSYGGSSMLFSLMGLGILAGLSKRS</sequence>
<keyword evidence="8 16" id="KW-0472">Membrane</keyword>
<dbReference type="AlphaFoldDB" id="A0A7X9DKC0"/>
<keyword evidence="6" id="KW-0573">Peptidoglycan synthesis</keyword>
<evidence type="ECO:0000256" key="4">
    <source>
        <dbReference type="ARBA" id="ARBA00022692"/>
    </source>
</evidence>
<feature type="transmembrane region" description="Helical" evidence="16">
    <location>
        <begin position="64"/>
        <end position="85"/>
    </location>
</feature>
<evidence type="ECO:0000256" key="7">
    <source>
        <dbReference type="ARBA" id="ARBA00022989"/>
    </source>
</evidence>
<feature type="transmembrane region" description="Helical" evidence="16">
    <location>
        <begin position="182"/>
        <end position="198"/>
    </location>
</feature>
<evidence type="ECO:0000313" key="18">
    <source>
        <dbReference type="Proteomes" id="UP000526033"/>
    </source>
</evidence>
<dbReference type="InterPro" id="IPR001182">
    <property type="entry name" value="FtsW/RodA"/>
</dbReference>
<evidence type="ECO:0000256" key="9">
    <source>
        <dbReference type="ARBA" id="ARBA00032370"/>
    </source>
</evidence>
<organism evidence="17 18">
    <name type="scientific">candidate division WWE3 bacterium</name>
    <dbReference type="NCBI Taxonomy" id="2053526"/>
    <lineage>
        <taxon>Bacteria</taxon>
        <taxon>Katanobacteria</taxon>
    </lineage>
</organism>
<dbReference type="GO" id="GO:0005886">
    <property type="term" value="C:plasma membrane"/>
    <property type="evidence" value="ECO:0007669"/>
    <property type="project" value="TreeGrafter"/>
</dbReference>
<protein>
    <recommendedName>
        <fullName evidence="12">Probable peptidoglycan glycosyltransferase FtsW</fullName>
        <ecNumber evidence="14">2.4.99.28</ecNumber>
    </recommendedName>
    <alternativeName>
        <fullName evidence="13">Cell division protein FtsW</fullName>
    </alternativeName>
    <alternativeName>
        <fullName evidence="10">Cell wall polymerase</fullName>
    </alternativeName>
    <alternativeName>
        <fullName evidence="9">Peptidoglycan polymerase</fullName>
    </alternativeName>
</protein>
<dbReference type="GO" id="GO:0008955">
    <property type="term" value="F:peptidoglycan glycosyltransferase activity"/>
    <property type="evidence" value="ECO:0007669"/>
    <property type="project" value="UniProtKB-EC"/>
</dbReference>
<keyword evidence="3" id="KW-0808">Transferase</keyword>
<feature type="transmembrane region" description="Helical" evidence="16">
    <location>
        <begin position="376"/>
        <end position="399"/>
    </location>
</feature>
<dbReference type="GO" id="GO:0051301">
    <property type="term" value="P:cell division"/>
    <property type="evidence" value="ECO:0007669"/>
    <property type="project" value="InterPro"/>
</dbReference>
<dbReference type="EMBL" id="JAAZNL010000004">
    <property type="protein sequence ID" value="NMB69687.1"/>
    <property type="molecule type" value="Genomic_DNA"/>
</dbReference>
<feature type="transmembrane region" description="Helical" evidence="16">
    <location>
        <begin position="226"/>
        <end position="246"/>
    </location>
</feature>
<comment type="similarity">
    <text evidence="11">Belongs to the SEDS family. FtsW subfamily.</text>
</comment>
<dbReference type="Pfam" id="PF01098">
    <property type="entry name" value="FTSW_RODA_SPOVE"/>
    <property type="match status" value="1"/>
</dbReference>
<feature type="transmembrane region" description="Helical" evidence="16">
    <location>
        <begin position="312"/>
        <end position="332"/>
    </location>
</feature>
<evidence type="ECO:0000256" key="11">
    <source>
        <dbReference type="ARBA" id="ARBA00038053"/>
    </source>
</evidence>
<dbReference type="Proteomes" id="UP000526033">
    <property type="component" value="Unassembled WGS sequence"/>
</dbReference>
<dbReference type="PANTHER" id="PTHR30474">
    <property type="entry name" value="CELL CYCLE PROTEIN"/>
    <property type="match status" value="1"/>
</dbReference>
<feature type="transmembrane region" description="Helical" evidence="16">
    <location>
        <begin position="204"/>
        <end position="219"/>
    </location>
</feature>
<evidence type="ECO:0000256" key="15">
    <source>
        <dbReference type="ARBA" id="ARBA00049902"/>
    </source>
</evidence>